<dbReference type="InterPro" id="IPR013783">
    <property type="entry name" value="Ig-like_fold"/>
</dbReference>
<reference evidence="2" key="1">
    <citation type="submission" date="2018-05" db="EMBL/GenBank/DDBJ databases">
        <authorList>
            <person name="Lanie J.A."/>
            <person name="Ng W.-L."/>
            <person name="Kazmierczak K.M."/>
            <person name="Andrzejewski T.M."/>
            <person name="Davidsen T.M."/>
            <person name="Wayne K.J."/>
            <person name="Tettelin H."/>
            <person name="Glass J.I."/>
            <person name="Rusch D."/>
            <person name="Podicherti R."/>
            <person name="Tsui H.-C.T."/>
            <person name="Winkler M.E."/>
        </authorList>
    </citation>
    <scope>NUCLEOTIDE SEQUENCE</scope>
</reference>
<evidence type="ECO:0000313" key="2">
    <source>
        <dbReference type="EMBL" id="SUZ61253.1"/>
    </source>
</evidence>
<name>A0A381P6J3_9ZZZZ</name>
<dbReference type="AlphaFoldDB" id="A0A381P6J3"/>
<dbReference type="Gene3D" id="2.60.40.10">
    <property type="entry name" value="Immunoglobulins"/>
    <property type="match status" value="1"/>
</dbReference>
<feature type="compositionally biased region" description="Acidic residues" evidence="1">
    <location>
        <begin position="450"/>
        <end position="467"/>
    </location>
</feature>
<dbReference type="EMBL" id="UINC01000790">
    <property type="protein sequence ID" value="SUZ61253.1"/>
    <property type="molecule type" value="Genomic_DNA"/>
</dbReference>
<sequence>MIYNNHKFLKGYFLGLTIFLSFFFPSFAQEKDKDDYQINQQQGTRSQMRDFNNRKLFADEEGHDKYLRYTIHDGNLITGGITNSGLISHHYVSGSPTISWPKGPKKISYIHGTVFFIAAEVVDAHGDTIHIISDNYRRSSAEASNDLSHFYAFMPLPKYFNMDQPEAYEIPEIYGINEDVGADGIPNTLDSGEGDGLLQMAEDFNGNGILDISMQNEVGWFAISHRKETWPEYWPPQTYPGDDREIGEARPGVRAGRWNGEYGAYMRADQESFYAMDDRENDEFEYYPIEGDSLDFPDGRRGLGIKVDVRTYQWSARLAEDILIGIYDITNEGKDLNKCIVGMYVDPDMGGSLSGDDADFDNLSDITYAWNRTGIANNGLPTGYFGFGFFESPGLANDGIDNDEDGLIDESQNNGIDDDGDWSAWEDENNNGVWDSEDLNYNLELDPGEDINENGELDIEPLNDDLGADGLGPNYDDYTGPDIGEANGIPDIGEPDFEFTDNDESDQVGLTSWYLRDVDNTMADDEQYWDAEIQPGTYTIRPGYQRDIAWTYGSGFVEFAGDEKTHRYAIALLFGNDQDDILRNKRTMQMIYDMDYSFSKPPRTPIVKAAGYDKKVILSWDKNAEKSRDPIYGQDFEAYYVYKSTDPTFTEIKTITDAFGNPLLFKPEAIYDIKNGLGGIHPVNIGGEMGSDSDLGVSYNMGTDSDLKHFYVDTSVTNGRTYYYAVVAVDRGHHSSFYPSLSELQNLSDISPTECSANIQIDPLGRAIAFDRNTVAVIPEETPAGWVVPDFQIEKVAGIGTGTIEIQINNPNEIKDGYKYRLEFDDDGSFEQYDSTHFTGQTSQMSLYSTTENSLLGIVTDPNSNPLAEEFIYEGIHIILHNDGTGMKEANWIQGTSSLTATDITGDYGGLQIRRDYEIRVSEVGADTSVISLPTVTNFQIWDVTNPEEEFQVDYIYTPVVWPTDPTRPYLKENDQIKVVNNIEDEIFLWQWLFTYPDNADSASRTLPQSGDIYSITTNKPFDRNDVFEIEVSGNYIAANVAKKEMDNIYVVPDPYVSVNPLERKVINQEEGRGDRRIDFVNLPRDCKIFIFTASGKLVRQLDHFTTENNSRESWDLRTKDGLEISHGIYFYVVDAPEYGIKRGRFAVIK</sequence>
<evidence type="ECO:0000256" key="1">
    <source>
        <dbReference type="SAM" id="MobiDB-lite"/>
    </source>
</evidence>
<feature type="region of interest" description="Disordered" evidence="1">
    <location>
        <begin position="450"/>
        <end position="490"/>
    </location>
</feature>
<proteinExistence type="predicted"/>
<accession>A0A381P6J3</accession>
<protein>
    <submittedName>
        <fullName evidence="2">Uncharacterized protein</fullName>
    </submittedName>
</protein>
<gene>
    <name evidence="2" type="ORF">METZ01_LOCUS14107</name>
</gene>
<dbReference type="Gene3D" id="2.60.40.4070">
    <property type="match status" value="1"/>
</dbReference>
<organism evidence="2">
    <name type="scientific">marine metagenome</name>
    <dbReference type="NCBI Taxonomy" id="408172"/>
    <lineage>
        <taxon>unclassified sequences</taxon>
        <taxon>metagenomes</taxon>
        <taxon>ecological metagenomes</taxon>
    </lineage>
</organism>